<dbReference type="Pfam" id="PF24289">
    <property type="entry name" value="DUF7477"/>
    <property type="match status" value="1"/>
</dbReference>
<organism evidence="2 3">
    <name type="scientific">Rosa chinensis</name>
    <name type="common">China rose</name>
    <dbReference type="NCBI Taxonomy" id="74649"/>
    <lineage>
        <taxon>Eukaryota</taxon>
        <taxon>Viridiplantae</taxon>
        <taxon>Streptophyta</taxon>
        <taxon>Embryophyta</taxon>
        <taxon>Tracheophyta</taxon>
        <taxon>Spermatophyta</taxon>
        <taxon>Magnoliopsida</taxon>
        <taxon>eudicotyledons</taxon>
        <taxon>Gunneridae</taxon>
        <taxon>Pentapetalae</taxon>
        <taxon>rosids</taxon>
        <taxon>fabids</taxon>
        <taxon>Rosales</taxon>
        <taxon>Rosaceae</taxon>
        <taxon>Rosoideae</taxon>
        <taxon>Rosoideae incertae sedis</taxon>
        <taxon>Rosa</taxon>
    </lineage>
</organism>
<comment type="caution">
    <text evidence="2">The sequence shown here is derived from an EMBL/GenBank/DDBJ whole genome shotgun (WGS) entry which is preliminary data.</text>
</comment>
<sequence length="153" mass="17820">MSKGTNFIKQSYIVSDTFPFKWINKKWKEGFFVTSMAAAGSLWAIVMSRGSNYSDQVVELDFRYPNEGRHQRWNSGYRITATAARVIRPLLFSVCQGRSLKMNRRRHFVLLLFLVHMSGRRGRRTFILHLSVMDEQYHKGSDLSLGLLQTHCK</sequence>
<dbReference type="Proteomes" id="UP000238479">
    <property type="component" value="Chromosome 7"/>
</dbReference>
<evidence type="ECO:0000313" key="2">
    <source>
        <dbReference type="EMBL" id="PRQ16727.1"/>
    </source>
</evidence>
<dbReference type="Gramene" id="PRQ16727">
    <property type="protein sequence ID" value="PRQ16727"/>
    <property type="gene ID" value="RchiOBHm_Chr7g0187401"/>
</dbReference>
<feature type="domain" description="DUF7477" evidence="1">
    <location>
        <begin position="1"/>
        <end position="87"/>
    </location>
</feature>
<protein>
    <recommendedName>
        <fullName evidence="1">DUF7477 domain-containing protein</fullName>
    </recommendedName>
</protein>
<reference evidence="2 3" key="1">
    <citation type="journal article" date="2018" name="Nat. Genet.">
        <title>The Rosa genome provides new insights in the design of modern roses.</title>
        <authorList>
            <person name="Bendahmane M."/>
        </authorList>
    </citation>
    <scope>NUCLEOTIDE SEQUENCE [LARGE SCALE GENOMIC DNA]</scope>
    <source>
        <strain evidence="3">cv. Old Blush</strain>
    </source>
</reference>
<evidence type="ECO:0000313" key="3">
    <source>
        <dbReference type="Proteomes" id="UP000238479"/>
    </source>
</evidence>
<dbReference type="STRING" id="74649.A0A2P6P466"/>
<gene>
    <name evidence="2" type="ORF">RchiOBHm_Chr7g0187401</name>
</gene>
<dbReference type="EMBL" id="PDCK01000045">
    <property type="protein sequence ID" value="PRQ16727.1"/>
    <property type="molecule type" value="Genomic_DNA"/>
</dbReference>
<dbReference type="AlphaFoldDB" id="A0A2P6P466"/>
<name>A0A2P6P466_ROSCH</name>
<dbReference type="InterPro" id="IPR055900">
    <property type="entry name" value="DUF7477"/>
</dbReference>
<keyword evidence="3" id="KW-1185">Reference proteome</keyword>
<evidence type="ECO:0000259" key="1">
    <source>
        <dbReference type="Pfam" id="PF24289"/>
    </source>
</evidence>
<proteinExistence type="predicted"/>
<accession>A0A2P6P466</accession>